<gene>
    <name evidence="2" type="ORF">BN938_0164</name>
</gene>
<reference evidence="2 3" key="1">
    <citation type="journal article" date="2015" name="Genome Announc.">
        <title>Complete Genome Sequence of the Novel Leech Symbiont Mucinivorans hirudinis M3T.</title>
        <authorList>
            <person name="Nelson M.C."/>
            <person name="Bomar L."/>
            <person name="Graf J."/>
        </authorList>
    </citation>
    <scope>NUCLEOTIDE SEQUENCE [LARGE SCALE GENOMIC DNA]</scope>
    <source>
        <strain evidence="3">M3</strain>
    </source>
</reference>
<proteinExistence type="predicted"/>
<feature type="chain" id="PRO_5001585684" evidence="1">
    <location>
        <begin position="19"/>
        <end position="280"/>
    </location>
</feature>
<keyword evidence="3" id="KW-1185">Reference proteome</keyword>
<name>A0A060R5Y0_9BACT</name>
<dbReference type="STRING" id="1433126.BN938_0164"/>
<dbReference type="HOGENOM" id="CLU_993270_0_0_10"/>
<dbReference type="KEGG" id="rbc:BN938_0164"/>
<dbReference type="AlphaFoldDB" id="A0A060R5Y0"/>
<evidence type="ECO:0000313" key="3">
    <source>
        <dbReference type="Proteomes" id="UP000027616"/>
    </source>
</evidence>
<keyword evidence="1" id="KW-0732">Signal</keyword>
<evidence type="ECO:0000256" key="1">
    <source>
        <dbReference type="SAM" id="SignalP"/>
    </source>
</evidence>
<sequence length="280" mass="32771">MKKLFIIILCVISFSAQGQSSMQALKDRDIPTTTRLGIMYQRMTPTNEVSTLVQPIAKHPAMELNNPKALDSVRNLVVMRCESIGKDSLMTHELLYVLKPYLDWMQWIDPHLRVDSNYAFEDVRDTKSLKSFISQIKRLGVRFMLINDTLVVNRSIDPHIEVGDMIVRINDADASQLLHYSYHDRYQVPMTLLKNYNARHLTNKYTITLLRNGEQHTVDATTYNGNQTFKQMVINDQFKTKLYEQEKVGYLEIEQFYPNNSYLIKHIKTTINEFKKNNHY</sequence>
<feature type="signal peptide" evidence="1">
    <location>
        <begin position="1"/>
        <end position="18"/>
    </location>
</feature>
<organism evidence="2 3">
    <name type="scientific">Mucinivorans hirudinis</name>
    <dbReference type="NCBI Taxonomy" id="1433126"/>
    <lineage>
        <taxon>Bacteria</taxon>
        <taxon>Pseudomonadati</taxon>
        <taxon>Bacteroidota</taxon>
        <taxon>Bacteroidia</taxon>
        <taxon>Bacteroidales</taxon>
        <taxon>Rikenellaceae</taxon>
        <taxon>Mucinivorans</taxon>
    </lineage>
</organism>
<protein>
    <submittedName>
        <fullName evidence="2">Uncharacterized protein</fullName>
    </submittedName>
</protein>
<accession>A0A060R5Y0</accession>
<dbReference type="EMBL" id="HG934468">
    <property type="protein sequence ID" value="CDN30270.1"/>
    <property type="molecule type" value="Genomic_DNA"/>
</dbReference>
<evidence type="ECO:0000313" key="2">
    <source>
        <dbReference type="EMBL" id="CDN30270.1"/>
    </source>
</evidence>
<dbReference type="Proteomes" id="UP000027616">
    <property type="component" value="Chromosome I"/>
</dbReference>